<keyword evidence="2" id="KW-1185">Reference proteome</keyword>
<dbReference type="Proteomes" id="UP000078397">
    <property type="component" value="Unassembled WGS sequence"/>
</dbReference>
<evidence type="ECO:0000313" key="2">
    <source>
        <dbReference type="Proteomes" id="UP000078397"/>
    </source>
</evidence>
<dbReference type="AlphaFoldDB" id="A0A219ASW1"/>
<reference evidence="1 2" key="1">
    <citation type="journal article" date="2016" name="PLoS Pathog.">
        <title>Biosynthesis of antibiotic leucinostatins in bio-control fungus Purpureocillium lilacinum and their inhibition on phytophthora revealed by genome mining.</title>
        <authorList>
            <person name="Wang G."/>
            <person name="Liu Z."/>
            <person name="Lin R."/>
            <person name="Li E."/>
            <person name="Mao Z."/>
            <person name="Ling J."/>
            <person name="Yang Y."/>
            <person name="Yin W.B."/>
            <person name="Xie B."/>
        </authorList>
    </citation>
    <scope>NUCLEOTIDE SEQUENCE [LARGE SCALE GENOMIC DNA]</scope>
    <source>
        <strain evidence="1">170</strain>
    </source>
</reference>
<organism evidence="1 2">
    <name type="scientific">Pochonia chlamydosporia 170</name>
    <dbReference type="NCBI Taxonomy" id="1380566"/>
    <lineage>
        <taxon>Eukaryota</taxon>
        <taxon>Fungi</taxon>
        <taxon>Dikarya</taxon>
        <taxon>Ascomycota</taxon>
        <taxon>Pezizomycotina</taxon>
        <taxon>Sordariomycetes</taxon>
        <taxon>Hypocreomycetidae</taxon>
        <taxon>Hypocreales</taxon>
        <taxon>Clavicipitaceae</taxon>
        <taxon>Pochonia</taxon>
    </lineage>
</organism>
<dbReference type="RefSeq" id="XP_022285713.1">
    <property type="nucleotide sequence ID" value="XM_022429260.1"/>
</dbReference>
<dbReference type="GeneID" id="33936509"/>
<comment type="caution">
    <text evidence="1">The sequence shown here is derived from an EMBL/GenBank/DDBJ whole genome shotgun (WGS) entry which is preliminary data.</text>
</comment>
<name>A0A219ASW1_METCM</name>
<accession>A0A219ASW1</accession>
<protein>
    <submittedName>
        <fullName evidence="1">Uncharacterized protein</fullName>
    </submittedName>
</protein>
<evidence type="ECO:0000313" key="1">
    <source>
        <dbReference type="EMBL" id="OWT43275.1"/>
    </source>
</evidence>
<gene>
    <name evidence="1" type="ORF">VFPPC_17562</name>
</gene>
<dbReference type="KEGG" id="pchm:VFPPC_17562"/>
<sequence length="107" mass="11922">MSISARRSTLLFPGLTSRTPACLGLASFPKLTRGIHTDPPPTAQDNPHLSYPLSDFIMVIQVLAREEETWCISKVIRRLPITRVSTPVMEYKNTGTPLALVFVSFNH</sequence>
<proteinExistence type="predicted"/>
<dbReference type="EMBL" id="LSBJ02000002">
    <property type="protein sequence ID" value="OWT43275.1"/>
    <property type="molecule type" value="Genomic_DNA"/>
</dbReference>